<comment type="similarity">
    <text evidence="1">Belongs to the sigma-70 factor family. ECF subfamily.</text>
</comment>
<proteinExistence type="inferred from homology"/>
<reference evidence="7 8" key="1">
    <citation type="submission" date="2016-11" db="EMBL/GenBank/DDBJ databases">
        <authorList>
            <person name="Jaros S."/>
            <person name="Januszkiewicz K."/>
            <person name="Wedrychowicz H."/>
        </authorList>
    </citation>
    <scope>NUCLEOTIDE SEQUENCE [LARGE SCALE GENOMIC DNA]</scope>
    <source>
        <strain evidence="7 8">DSM 21986</strain>
    </source>
</reference>
<dbReference type="GO" id="GO:0016987">
    <property type="term" value="F:sigma factor activity"/>
    <property type="evidence" value="ECO:0007669"/>
    <property type="project" value="UniProtKB-KW"/>
</dbReference>
<dbReference type="InterPro" id="IPR036388">
    <property type="entry name" value="WH-like_DNA-bd_sf"/>
</dbReference>
<dbReference type="STRING" id="1194090.SAMN05443144_111142"/>
<dbReference type="InterPro" id="IPR007627">
    <property type="entry name" value="RNA_pol_sigma70_r2"/>
</dbReference>
<dbReference type="SUPFAM" id="SSF88946">
    <property type="entry name" value="Sigma2 domain of RNA polymerase sigma factors"/>
    <property type="match status" value="1"/>
</dbReference>
<evidence type="ECO:0000313" key="8">
    <source>
        <dbReference type="Proteomes" id="UP000184041"/>
    </source>
</evidence>
<feature type="domain" description="RNA polymerase sigma-70 region 2" evidence="5">
    <location>
        <begin position="25"/>
        <end position="90"/>
    </location>
</feature>
<dbReference type="GO" id="GO:0003677">
    <property type="term" value="F:DNA binding"/>
    <property type="evidence" value="ECO:0007669"/>
    <property type="project" value="InterPro"/>
</dbReference>
<accession>A0A1M5DJU1</accession>
<evidence type="ECO:0000259" key="5">
    <source>
        <dbReference type="Pfam" id="PF04542"/>
    </source>
</evidence>
<evidence type="ECO:0000256" key="2">
    <source>
        <dbReference type="ARBA" id="ARBA00023015"/>
    </source>
</evidence>
<dbReference type="InterPro" id="IPR013249">
    <property type="entry name" value="RNA_pol_sigma70_r4_t2"/>
</dbReference>
<dbReference type="CDD" id="cd06171">
    <property type="entry name" value="Sigma70_r4"/>
    <property type="match status" value="1"/>
</dbReference>
<evidence type="ECO:0000259" key="6">
    <source>
        <dbReference type="Pfam" id="PF08281"/>
    </source>
</evidence>
<dbReference type="InterPro" id="IPR013324">
    <property type="entry name" value="RNA_pol_sigma_r3/r4-like"/>
</dbReference>
<dbReference type="InterPro" id="IPR014327">
    <property type="entry name" value="RNA_pol_sigma70_bacteroid"/>
</dbReference>
<protein>
    <submittedName>
        <fullName evidence="7">RNA polymerase sigma-70 factor, ECF subfamily</fullName>
    </submittedName>
</protein>
<keyword evidence="2" id="KW-0805">Transcription regulation</keyword>
<name>A0A1M5DJU1_9BACT</name>
<dbReference type="Proteomes" id="UP000184041">
    <property type="component" value="Unassembled WGS sequence"/>
</dbReference>
<organism evidence="7 8">
    <name type="scientific">Fodinibius roseus</name>
    <dbReference type="NCBI Taxonomy" id="1194090"/>
    <lineage>
        <taxon>Bacteria</taxon>
        <taxon>Pseudomonadati</taxon>
        <taxon>Balneolota</taxon>
        <taxon>Balneolia</taxon>
        <taxon>Balneolales</taxon>
        <taxon>Balneolaceae</taxon>
        <taxon>Fodinibius</taxon>
    </lineage>
</organism>
<dbReference type="Gene3D" id="1.10.10.10">
    <property type="entry name" value="Winged helix-like DNA-binding domain superfamily/Winged helix DNA-binding domain"/>
    <property type="match status" value="1"/>
</dbReference>
<dbReference type="PANTHER" id="PTHR43133:SF46">
    <property type="entry name" value="RNA POLYMERASE SIGMA-70 FACTOR ECF SUBFAMILY"/>
    <property type="match status" value="1"/>
</dbReference>
<dbReference type="AlphaFoldDB" id="A0A1M5DJU1"/>
<dbReference type="OrthoDB" id="665981at2"/>
<sequence>MNKGQSDRQLLEDIGEGDRKAFEQLFNRHWESLFAVAMHRLQSEQLAKDVLQELFVELWEKHETLNIRSNVSGYLFTALKHRVINKIKEENTRAKYEKMTIRYYEINGLATEHQFSKNYLREEMEAKVRQLPDRCREVFELSRIEQLSHKEIGERLNISPKTVENHIGRALKVLRPYLKRVISVAMVFTWL</sequence>
<dbReference type="InterPro" id="IPR014284">
    <property type="entry name" value="RNA_pol_sigma-70_dom"/>
</dbReference>
<dbReference type="RefSeq" id="WP_073064261.1">
    <property type="nucleotide sequence ID" value="NZ_FQUS01000011.1"/>
</dbReference>
<dbReference type="InterPro" id="IPR013325">
    <property type="entry name" value="RNA_pol_sigma_r2"/>
</dbReference>
<dbReference type="GO" id="GO:0006352">
    <property type="term" value="P:DNA-templated transcription initiation"/>
    <property type="evidence" value="ECO:0007669"/>
    <property type="project" value="InterPro"/>
</dbReference>
<keyword evidence="3" id="KW-0731">Sigma factor</keyword>
<dbReference type="Pfam" id="PF04542">
    <property type="entry name" value="Sigma70_r2"/>
    <property type="match status" value="1"/>
</dbReference>
<keyword evidence="4" id="KW-0804">Transcription</keyword>
<evidence type="ECO:0000256" key="3">
    <source>
        <dbReference type="ARBA" id="ARBA00023082"/>
    </source>
</evidence>
<feature type="domain" description="RNA polymerase sigma factor 70 region 4 type 2" evidence="6">
    <location>
        <begin position="122"/>
        <end position="172"/>
    </location>
</feature>
<dbReference type="Gene3D" id="1.10.1740.10">
    <property type="match status" value="1"/>
</dbReference>
<evidence type="ECO:0000313" key="7">
    <source>
        <dbReference type="EMBL" id="SHF67237.1"/>
    </source>
</evidence>
<keyword evidence="8" id="KW-1185">Reference proteome</keyword>
<dbReference type="SUPFAM" id="SSF88659">
    <property type="entry name" value="Sigma3 and sigma4 domains of RNA polymerase sigma factors"/>
    <property type="match status" value="1"/>
</dbReference>
<dbReference type="Pfam" id="PF08281">
    <property type="entry name" value="Sigma70_r4_2"/>
    <property type="match status" value="1"/>
</dbReference>
<dbReference type="InterPro" id="IPR039425">
    <property type="entry name" value="RNA_pol_sigma-70-like"/>
</dbReference>
<dbReference type="NCBIfam" id="TIGR02985">
    <property type="entry name" value="Sig70_bacteroi1"/>
    <property type="match status" value="1"/>
</dbReference>
<dbReference type="NCBIfam" id="TIGR02937">
    <property type="entry name" value="sigma70-ECF"/>
    <property type="match status" value="1"/>
</dbReference>
<dbReference type="EMBL" id="FQUS01000011">
    <property type="protein sequence ID" value="SHF67237.1"/>
    <property type="molecule type" value="Genomic_DNA"/>
</dbReference>
<evidence type="ECO:0000256" key="4">
    <source>
        <dbReference type="ARBA" id="ARBA00023163"/>
    </source>
</evidence>
<evidence type="ECO:0000256" key="1">
    <source>
        <dbReference type="ARBA" id="ARBA00010641"/>
    </source>
</evidence>
<dbReference type="PANTHER" id="PTHR43133">
    <property type="entry name" value="RNA POLYMERASE ECF-TYPE SIGMA FACTO"/>
    <property type="match status" value="1"/>
</dbReference>
<gene>
    <name evidence="7" type="ORF">SAMN05443144_111142</name>
</gene>